<feature type="compositionally biased region" description="Basic and acidic residues" evidence="1">
    <location>
        <begin position="86"/>
        <end position="103"/>
    </location>
</feature>
<feature type="compositionally biased region" description="Polar residues" evidence="1">
    <location>
        <begin position="173"/>
        <end position="185"/>
    </location>
</feature>
<gene>
    <name evidence="2" type="ORF">KO353_14095</name>
</gene>
<proteinExistence type="predicted"/>
<protein>
    <submittedName>
        <fullName evidence="2">Uncharacterized protein</fullName>
    </submittedName>
</protein>
<dbReference type="AlphaFoldDB" id="A0A975U177"/>
<evidence type="ECO:0000313" key="2">
    <source>
        <dbReference type="EMBL" id="QXM24360.1"/>
    </source>
</evidence>
<dbReference type="KEGG" id="elio:KO353_14095"/>
<sequence length="199" mass="20784">MPRSLVAVGLALTLGGCGVWQGFSGSGEGFGGFGMRPLPVPAAEAEGYTMRRLRGQPDGTAALQPDLSIQWPYTQELPRTGAVETDGERAQRAEREGRRERRAAQPRGSATENREAARPPEQISATPAPRELAPPPPDPEQRGQAIPFAPPGTVTTGGTRTERTGTFGGPAGSGTTVRDGGTTTLMGADGTLRTVPTPR</sequence>
<dbReference type="Proteomes" id="UP000694001">
    <property type="component" value="Chromosome"/>
</dbReference>
<dbReference type="EMBL" id="CP076448">
    <property type="protein sequence ID" value="QXM24360.1"/>
    <property type="molecule type" value="Genomic_DNA"/>
</dbReference>
<name>A0A975U177_9PROT</name>
<dbReference type="RefSeq" id="WP_218285417.1">
    <property type="nucleotide sequence ID" value="NZ_CP076448.1"/>
</dbReference>
<evidence type="ECO:0000256" key="1">
    <source>
        <dbReference type="SAM" id="MobiDB-lite"/>
    </source>
</evidence>
<reference evidence="2" key="1">
    <citation type="submission" date="2021-06" db="EMBL/GenBank/DDBJ databases">
        <title>Elioraea tepida, sp. nov., a moderately thermophilic aerobic anoxygenic phototrophic bacterium isolated from an alkaline siliceous hot spring mat community in Yellowstone National Park, WY, USA.</title>
        <authorList>
            <person name="Saini M.K."/>
            <person name="Yoshida S."/>
            <person name="Sebastian A."/>
            <person name="Hirose S."/>
            <person name="Hara E."/>
            <person name="Tamaki H."/>
            <person name="Soulier N.T."/>
            <person name="Albert I."/>
            <person name="Hanada S."/>
            <person name="Bryant D.A."/>
            <person name="Tank M."/>
        </authorList>
    </citation>
    <scope>NUCLEOTIDE SEQUENCE</scope>
    <source>
        <strain evidence="2">MS-P2</strain>
    </source>
</reference>
<accession>A0A975U177</accession>
<organism evidence="2 3">
    <name type="scientific">Elioraea tepida</name>
    <dbReference type="NCBI Taxonomy" id="2843330"/>
    <lineage>
        <taxon>Bacteria</taxon>
        <taxon>Pseudomonadati</taxon>
        <taxon>Pseudomonadota</taxon>
        <taxon>Alphaproteobacteria</taxon>
        <taxon>Acetobacterales</taxon>
        <taxon>Elioraeaceae</taxon>
        <taxon>Elioraea</taxon>
    </lineage>
</organism>
<keyword evidence="3" id="KW-1185">Reference proteome</keyword>
<feature type="region of interest" description="Disordered" evidence="1">
    <location>
        <begin position="56"/>
        <end position="199"/>
    </location>
</feature>
<dbReference type="PROSITE" id="PS51257">
    <property type="entry name" value="PROKAR_LIPOPROTEIN"/>
    <property type="match status" value="1"/>
</dbReference>
<evidence type="ECO:0000313" key="3">
    <source>
        <dbReference type="Proteomes" id="UP000694001"/>
    </source>
</evidence>